<reference evidence="2 3" key="1">
    <citation type="journal article" date="2015" name="Sci. Rep.">
        <title>The genome of Leishmania panamensis: insights into genomics of the L. (Viannia) subgenus.</title>
        <authorList>
            <person name="Llanes A."/>
            <person name="Restrepo C.M."/>
            <person name="Vecchio G.D."/>
            <person name="Anguizola F.J."/>
            <person name="Lleonart R."/>
        </authorList>
    </citation>
    <scope>NUCLEOTIDE SEQUENCE [LARGE SCALE GENOMIC DNA]</scope>
    <source>
        <strain evidence="2 3">MHOM/PA/94/PSC-1</strain>
    </source>
</reference>
<dbReference type="eggNOG" id="ENOG502S3D5">
    <property type="taxonomic scope" value="Eukaryota"/>
</dbReference>
<feature type="chain" id="PRO_5001839389" evidence="1">
    <location>
        <begin position="30"/>
        <end position="341"/>
    </location>
</feature>
<dbReference type="OrthoDB" id="271973at2759"/>
<dbReference type="VEuPathDB" id="TriTrypDB:LPAL13_300033600"/>
<proteinExistence type="predicted"/>
<accession>A0A088SFC4</accession>
<dbReference type="EMBL" id="CP009399">
    <property type="protein sequence ID" value="AIO00512.1"/>
    <property type="molecule type" value="Genomic_DNA"/>
</dbReference>
<feature type="signal peptide" evidence="1">
    <location>
        <begin position="1"/>
        <end position="29"/>
    </location>
</feature>
<dbReference type="RefSeq" id="XP_010701312.1">
    <property type="nucleotide sequence ID" value="XM_010703010.1"/>
</dbReference>
<dbReference type="VEuPathDB" id="TriTrypDB:LPMP_302890"/>
<keyword evidence="1" id="KW-0732">Signal</keyword>
<dbReference type="Proteomes" id="UP000063063">
    <property type="component" value="Chromosome 30"/>
</dbReference>
<organism evidence="2 3">
    <name type="scientific">Leishmania panamensis</name>
    <dbReference type="NCBI Taxonomy" id="5679"/>
    <lineage>
        <taxon>Eukaryota</taxon>
        <taxon>Discoba</taxon>
        <taxon>Euglenozoa</taxon>
        <taxon>Kinetoplastea</taxon>
        <taxon>Metakinetoplastina</taxon>
        <taxon>Trypanosomatida</taxon>
        <taxon>Trypanosomatidae</taxon>
        <taxon>Leishmaniinae</taxon>
        <taxon>Leishmania</taxon>
        <taxon>Leishmania guyanensis species complex</taxon>
    </lineage>
</organism>
<evidence type="ECO:0000256" key="1">
    <source>
        <dbReference type="SAM" id="SignalP"/>
    </source>
</evidence>
<gene>
    <name evidence="2" type="ORF">LPMP_302890</name>
</gene>
<protein>
    <submittedName>
        <fullName evidence="2">Uncharacterized protein</fullName>
    </submittedName>
</protein>
<dbReference type="AlphaFoldDB" id="A0A088SFC4"/>
<sequence length="341" mass="36605">MLPPRVPRLLAVLCLTVALALLCCEKTRAQSSCGSTPLCKPYDRQGPACTRKRRMDLRFFLDTARENNFTVGAQTYHTATYGFCPVVDQLSSFTLTGAPFLTSSYITTDETTGEVTDHLSLNMGPRYLSVYGFGASNSTTNPERDISTGTVLIAVNGSRTTGVTNSVGIVTILSLEIGLQNGLFNYIDAAVASETTATDSNKNSLLCTPNSTASSDSINCVKNAPVPAAEPMRLPAKVGFVPTCNAQDVCVMGDPSVYKCIGNVLGKKNCGVYKSNPTEIRDVQMTVLVSYYGTDSRRNVLTSGGQNPLNFATFVRENAFQAFAHKVTSFFEVNLSDVVGV</sequence>
<evidence type="ECO:0000313" key="2">
    <source>
        <dbReference type="EMBL" id="AIO00512.1"/>
    </source>
</evidence>
<dbReference type="GeneID" id="22577342"/>
<name>A0A088SFC4_LEIPA</name>
<keyword evidence="3" id="KW-1185">Reference proteome</keyword>
<evidence type="ECO:0000313" key="3">
    <source>
        <dbReference type="Proteomes" id="UP000063063"/>
    </source>
</evidence>
<dbReference type="KEGG" id="lpan:LPMP_302890"/>